<keyword evidence="9" id="KW-0472">Membrane</keyword>
<name>A0A4Q7ALY0_9GAMM</name>
<evidence type="ECO:0000256" key="8">
    <source>
        <dbReference type="ARBA" id="ARBA00022927"/>
    </source>
</evidence>
<evidence type="ECO:0000256" key="5">
    <source>
        <dbReference type="ARBA" id="ARBA00022452"/>
    </source>
</evidence>
<evidence type="ECO:0000256" key="9">
    <source>
        <dbReference type="ARBA" id="ARBA00023136"/>
    </source>
</evidence>
<dbReference type="Gene3D" id="3.30.1300.30">
    <property type="entry name" value="GSPII I/J protein-like"/>
    <property type="match status" value="1"/>
</dbReference>
<dbReference type="InterPro" id="IPR005594">
    <property type="entry name" value="YadA_C"/>
</dbReference>
<dbReference type="Pfam" id="PF05662">
    <property type="entry name" value="YadA_stalk"/>
    <property type="match status" value="4"/>
</dbReference>
<keyword evidence="7" id="KW-0732">Signal</keyword>
<keyword evidence="6" id="KW-0812">Transmembrane</keyword>
<dbReference type="GO" id="GO:0009279">
    <property type="term" value="C:cell outer membrane"/>
    <property type="evidence" value="ECO:0007669"/>
    <property type="project" value="UniProtKB-SubCell"/>
</dbReference>
<dbReference type="InterPro" id="IPR045584">
    <property type="entry name" value="Pilin-like"/>
</dbReference>
<keyword evidence="10" id="KW-0998">Cell outer membrane</keyword>
<feature type="domain" description="Trimeric autotransporter adhesin YadA-like stalk" evidence="12">
    <location>
        <begin position="265"/>
        <end position="306"/>
    </location>
</feature>
<keyword evidence="8" id="KW-0653">Protein transport</keyword>
<dbReference type="GO" id="GO:0009986">
    <property type="term" value="C:cell surface"/>
    <property type="evidence" value="ECO:0007669"/>
    <property type="project" value="UniProtKB-SubCell"/>
</dbReference>
<keyword evidence="4" id="KW-0813">Transport</keyword>
<evidence type="ECO:0000256" key="7">
    <source>
        <dbReference type="ARBA" id="ARBA00022729"/>
    </source>
</evidence>
<evidence type="ECO:0000313" key="14">
    <source>
        <dbReference type="Proteomes" id="UP000293863"/>
    </source>
</evidence>
<comment type="similarity">
    <text evidence="3">Belongs to the autotransporter-2 (AT-2) (TC 1.B.40) family.</text>
</comment>
<dbReference type="Proteomes" id="UP000293863">
    <property type="component" value="Unassembled WGS sequence"/>
</dbReference>
<evidence type="ECO:0000256" key="6">
    <source>
        <dbReference type="ARBA" id="ARBA00022692"/>
    </source>
</evidence>
<dbReference type="Gene3D" id="6.20.50.100">
    <property type="match status" value="1"/>
</dbReference>
<evidence type="ECO:0000256" key="3">
    <source>
        <dbReference type="ARBA" id="ARBA00005848"/>
    </source>
</evidence>
<dbReference type="AlphaFoldDB" id="A0A4Q7ALY0"/>
<evidence type="ECO:0000259" key="11">
    <source>
        <dbReference type="Pfam" id="PF03895"/>
    </source>
</evidence>
<dbReference type="SUPFAM" id="SSF54523">
    <property type="entry name" value="Pili subunits"/>
    <property type="match status" value="1"/>
</dbReference>
<evidence type="ECO:0000256" key="2">
    <source>
        <dbReference type="ARBA" id="ARBA00004442"/>
    </source>
</evidence>
<gene>
    <name evidence="13" type="ORF">EXU28_04005</name>
</gene>
<keyword evidence="5" id="KW-1134">Transmembrane beta strand</keyword>
<proteinExistence type="inferred from homology"/>
<dbReference type="InterPro" id="IPR008635">
    <property type="entry name" value="Coiled_stalk_dom"/>
</dbReference>
<evidence type="ECO:0008006" key="15">
    <source>
        <dbReference type="Google" id="ProtNLM"/>
    </source>
</evidence>
<comment type="caution">
    <text evidence="13">The sequence shown here is derived from an EMBL/GenBank/DDBJ whole genome shotgun (WGS) entry which is preliminary data.</text>
</comment>
<organism evidence="13 14">
    <name type="scientific">Acinetobacter wuhouensis</name>
    <dbReference type="NCBI Taxonomy" id="1879050"/>
    <lineage>
        <taxon>Bacteria</taxon>
        <taxon>Pseudomonadati</taxon>
        <taxon>Pseudomonadota</taxon>
        <taxon>Gammaproteobacteria</taxon>
        <taxon>Moraxellales</taxon>
        <taxon>Moraxellaceae</taxon>
        <taxon>Acinetobacter</taxon>
    </lineage>
</organism>
<feature type="domain" description="Trimeric autotransporter adhesin YadA-like stalk" evidence="12">
    <location>
        <begin position="362"/>
        <end position="396"/>
    </location>
</feature>
<dbReference type="EMBL" id="SGSQ01000004">
    <property type="protein sequence ID" value="RZG48493.1"/>
    <property type="molecule type" value="Genomic_DNA"/>
</dbReference>
<evidence type="ECO:0000256" key="4">
    <source>
        <dbReference type="ARBA" id="ARBA00022448"/>
    </source>
</evidence>
<keyword evidence="14" id="KW-1185">Reference proteome</keyword>
<dbReference type="InterPro" id="IPR011049">
    <property type="entry name" value="Serralysin-like_metalloprot_C"/>
</dbReference>
<comment type="subcellular location">
    <subcellularLocation>
        <location evidence="2">Cell outer membrane</location>
    </subcellularLocation>
    <subcellularLocation>
        <location evidence="1">Cell surface</location>
    </subcellularLocation>
</comment>
<feature type="non-terminal residue" evidence="13">
    <location>
        <position position="1"/>
    </location>
</feature>
<sequence>TDSTDAVNVSQLQASSAAAKTEVKAGASGNVSVNADTTSADGHTIYTVDIDKDLDLTNTGSVTAGNTVLDNSGITLTGGNNGTVYLTNAGLDNGGNKIINVAKGDVNSTSTDAVNGSQLWTMGDSIASVVGGNTVVNPDGSLTANNIGGTGKNNIDDAIKQVAKDTANANAGWNLTTNGKNSSNVAPKDTVDFSGDGNVVISNDGNKVTASLADNVTIGSGVNAVNIDGKNGKVNIGDSTLNSDGLTIAGGPSVTKDGIDAAGNKVTNVGDGKIETGSKDAVNGGQIADIVSNINTDIANATAAATSKVEAGDNISVSESKNADGSTTYNVATKKDVSFDNVNVGDVSINKDKGINAGNKVISGVANGAVNKDSKEAINGSQLNTTNQAIVDYLGGGAGYDNITGSFTAPSYNVGDKKYNNVGSAIDALNQADQALNNKIDNVDQKLDNAFRVTNDRIDDVEKKANAGIAAAMALESAPYIPGKYTYAAGAAYHGGENAIGVTLRKTADNGRWSLTGGVAAASQGDPSVRIGISGVID</sequence>
<evidence type="ECO:0000313" key="13">
    <source>
        <dbReference type="EMBL" id="RZG48493.1"/>
    </source>
</evidence>
<dbReference type="RefSeq" id="WP_171478463.1">
    <property type="nucleotide sequence ID" value="NZ_SGSQ01000004.1"/>
</dbReference>
<evidence type="ECO:0000256" key="1">
    <source>
        <dbReference type="ARBA" id="ARBA00004241"/>
    </source>
</evidence>
<feature type="domain" description="Trimeric autotransporter adhesin YadA-like stalk" evidence="12">
    <location>
        <begin position="1"/>
        <end position="35"/>
    </location>
</feature>
<feature type="domain" description="Trimeric autotransporter adhesin YadA-like C-terminal membrane anchor" evidence="11">
    <location>
        <begin position="479"/>
        <end position="534"/>
    </location>
</feature>
<protein>
    <recommendedName>
        <fullName evidence="15">Adhesin</fullName>
    </recommendedName>
</protein>
<evidence type="ECO:0000259" key="12">
    <source>
        <dbReference type="Pfam" id="PF05662"/>
    </source>
</evidence>
<accession>A0A4Q7ALY0</accession>
<dbReference type="SUPFAM" id="SSF101967">
    <property type="entry name" value="Adhesin YadA, collagen-binding domain"/>
    <property type="match status" value="1"/>
</dbReference>
<evidence type="ECO:0000256" key="10">
    <source>
        <dbReference type="ARBA" id="ARBA00023237"/>
    </source>
</evidence>
<reference evidence="13 14" key="1">
    <citation type="submission" date="2019-02" db="EMBL/GenBank/DDBJ databases">
        <title>The Batch Genome Submission of Acinetobacter spp. strains.</title>
        <authorList>
            <person name="Qin J."/>
            <person name="Hu Y."/>
            <person name="Ye H."/>
            <person name="Wei L."/>
            <person name="Feng Y."/>
            <person name="Zong Z."/>
        </authorList>
    </citation>
    <scope>NUCLEOTIDE SEQUENCE [LARGE SCALE GENOMIC DNA]</scope>
    <source>
        <strain evidence="13 14">WCHAW060049</strain>
    </source>
</reference>
<dbReference type="Gene3D" id="1.20.5.170">
    <property type="match status" value="2"/>
</dbReference>
<dbReference type="Gene3D" id="2.20.70.140">
    <property type="match status" value="2"/>
</dbReference>
<dbReference type="GO" id="GO:0015031">
    <property type="term" value="P:protein transport"/>
    <property type="evidence" value="ECO:0007669"/>
    <property type="project" value="UniProtKB-KW"/>
</dbReference>
<feature type="domain" description="Trimeric autotransporter adhesin YadA-like stalk" evidence="12">
    <location>
        <begin position="97"/>
        <end position="138"/>
    </location>
</feature>
<dbReference type="Pfam" id="PF03895">
    <property type="entry name" value="YadA_anchor"/>
    <property type="match status" value="1"/>
</dbReference>